<dbReference type="PANTHER" id="PTHR46211:SF14">
    <property type="entry name" value="GLYCEROPHOSPHODIESTER PHOSPHODIESTERASE"/>
    <property type="match status" value="1"/>
</dbReference>
<dbReference type="CDD" id="cd08556">
    <property type="entry name" value="GDPD"/>
    <property type="match status" value="1"/>
</dbReference>
<proteinExistence type="predicted"/>
<keyword evidence="2" id="KW-1185">Reference proteome</keyword>
<name>A0ABY5P413_9LACT</name>
<sequence length="210" mass="23731">MITAHSGSDGFKDNSMEFIEAMLNANVEAFEIDCQLAEDGTLYLSHDEMADYADCVLLKDVFQQMKTSQNQTTLINIDCKNGAIGPLAVELAQAFDLVDRIVLSGGLVIEDYEPSFRPQLFYNFENSWDYSQTFDHEVFVRVLSDIYARGVRVVQFYYGFVTPEIVEIIHHFNVNISVWTVNDLSTIDIYLNMGVYNVTSRSALAYLGVA</sequence>
<evidence type="ECO:0000313" key="2">
    <source>
        <dbReference type="Proteomes" id="UP001315967"/>
    </source>
</evidence>
<evidence type="ECO:0000313" key="1">
    <source>
        <dbReference type="EMBL" id="UUX33472.1"/>
    </source>
</evidence>
<reference evidence="1 2" key="1">
    <citation type="submission" date="2022-08" db="EMBL/GenBank/DDBJ databases">
        <title>Aerococcaceae sp. nov isolated from spoiled eye mask.</title>
        <authorList>
            <person name="Zhou G."/>
            <person name="Xie X.-B."/>
            <person name="Shi Q.-S."/>
            <person name="Wang Y.-S."/>
            <person name="Wen X."/>
            <person name="Peng H."/>
            <person name="Yang X.-J."/>
            <person name="Tao H.-B."/>
            <person name="Huang X.-M."/>
        </authorList>
    </citation>
    <scope>NUCLEOTIDE SEQUENCE [LARGE SCALE GENOMIC DNA]</scope>
    <source>
        <strain evidence="2">DM20194951</strain>
    </source>
</reference>
<dbReference type="EMBL" id="CP102453">
    <property type="protein sequence ID" value="UUX33472.1"/>
    <property type="molecule type" value="Genomic_DNA"/>
</dbReference>
<dbReference type="SUPFAM" id="SSF51695">
    <property type="entry name" value="PLC-like phosphodiesterases"/>
    <property type="match status" value="1"/>
</dbReference>
<accession>A0ABY5P413</accession>
<protein>
    <submittedName>
        <fullName evidence="1">Glycerophosphodiester phosphodiesterase</fullName>
    </submittedName>
</protein>
<dbReference type="Proteomes" id="UP001315967">
    <property type="component" value="Chromosome"/>
</dbReference>
<organism evidence="1 2">
    <name type="scientific">Fundicoccus culcitae</name>
    <dbReference type="NCBI Taxonomy" id="2969821"/>
    <lineage>
        <taxon>Bacteria</taxon>
        <taxon>Bacillati</taxon>
        <taxon>Bacillota</taxon>
        <taxon>Bacilli</taxon>
        <taxon>Lactobacillales</taxon>
        <taxon>Aerococcaceae</taxon>
        <taxon>Fundicoccus</taxon>
    </lineage>
</organism>
<gene>
    <name evidence="1" type="ORF">NRE15_11260</name>
</gene>
<dbReference type="PANTHER" id="PTHR46211">
    <property type="entry name" value="GLYCEROPHOSPHORYL DIESTER PHOSPHODIESTERASE"/>
    <property type="match status" value="1"/>
</dbReference>
<dbReference type="Gene3D" id="3.20.20.190">
    <property type="entry name" value="Phosphatidylinositol (PI) phosphodiesterase"/>
    <property type="match status" value="2"/>
</dbReference>
<dbReference type="InterPro" id="IPR017946">
    <property type="entry name" value="PLC-like_Pdiesterase_TIM-brl"/>
</dbReference>
<dbReference type="RefSeq" id="WP_313792974.1">
    <property type="nucleotide sequence ID" value="NZ_CP102453.1"/>
</dbReference>